<feature type="region of interest" description="Disordered" evidence="1">
    <location>
        <begin position="81"/>
        <end position="102"/>
    </location>
</feature>
<dbReference type="Proteomes" id="UP000526734">
    <property type="component" value="Unassembled WGS sequence"/>
</dbReference>
<dbReference type="EMBL" id="JACGZW010000002">
    <property type="protein sequence ID" value="MBB1152477.1"/>
    <property type="molecule type" value="Genomic_DNA"/>
</dbReference>
<sequence length="102" mass="10417">MGFRTVPDELRAAGKAAIDAAGALRSAHCAEPVGQLPNALPGGAAAGAATSFSQSWESDLTTWCTDAERFGTDLGTAARNYQASDQTAHSGINRAGTLRGPQ</sequence>
<organism evidence="2 3">
    <name type="scientific">Amycolatopsis dendrobii</name>
    <dbReference type="NCBI Taxonomy" id="2760662"/>
    <lineage>
        <taxon>Bacteria</taxon>
        <taxon>Bacillati</taxon>
        <taxon>Actinomycetota</taxon>
        <taxon>Actinomycetes</taxon>
        <taxon>Pseudonocardiales</taxon>
        <taxon>Pseudonocardiaceae</taxon>
        <taxon>Amycolatopsis</taxon>
    </lineage>
</organism>
<dbReference type="RefSeq" id="WP_182889690.1">
    <property type="nucleotide sequence ID" value="NZ_JACGZW010000002.1"/>
</dbReference>
<comment type="caution">
    <text evidence="2">The sequence shown here is derived from an EMBL/GenBank/DDBJ whole genome shotgun (WGS) entry which is preliminary data.</text>
</comment>
<dbReference type="AlphaFoldDB" id="A0A7W3VTQ3"/>
<feature type="compositionally biased region" description="Polar residues" evidence="1">
    <location>
        <begin position="81"/>
        <end position="90"/>
    </location>
</feature>
<protein>
    <recommendedName>
        <fullName evidence="4">Excreted virulence factor EspC, type VII ESX diderm</fullName>
    </recommendedName>
</protein>
<evidence type="ECO:0008006" key="4">
    <source>
        <dbReference type="Google" id="ProtNLM"/>
    </source>
</evidence>
<gene>
    <name evidence="2" type="ORF">H4281_05000</name>
</gene>
<reference evidence="2 3" key="1">
    <citation type="submission" date="2020-08" db="EMBL/GenBank/DDBJ databases">
        <title>Amycolatopsis sp. nov. DR6-1 isolated from Dendrobium heterocarpum.</title>
        <authorList>
            <person name="Tedsree N."/>
            <person name="Kuncharoen N."/>
            <person name="Likhitwitayawuid K."/>
            <person name="Tanasupawat S."/>
        </authorList>
    </citation>
    <scope>NUCLEOTIDE SEQUENCE [LARGE SCALE GENOMIC DNA]</scope>
    <source>
        <strain evidence="2 3">DR6-1</strain>
    </source>
</reference>
<proteinExistence type="predicted"/>
<accession>A0A7W3VTQ3</accession>
<evidence type="ECO:0000313" key="2">
    <source>
        <dbReference type="EMBL" id="MBB1152477.1"/>
    </source>
</evidence>
<evidence type="ECO:0000313" key="3">
    <source>
        <dbReference type="Proteomes" id="UP000526734"/>
    </source>
</evidence>
<name>A0A7W3VTQ3_9PSEU</name>
<evidence type="ECO:0000256" key="1">
    <source>
        <dbReference type="SAM" id="MobiDB-lite"/>
    </source>
</evidence>
<keyword evidence="3" id="KW-1185">Reference proteome</keyword>